<feature type="domain" description="Bacterial surface antigen (D15)" evidence="6">
    <location>
        <begin position="170"/>
        <end position="512"/>
    </location>
</feature>
<dbReference type="OrthoDB" id="1724197at2759"/>
<dbReference type="GO" id="GO:0005741">
    <property type="term" value="C:mitochondrial outer membrane"/>
    <property type="evidence" value="ECO:0007669"/>
    <property type="project" value="UniProtKB-SubCell"/>
</dbReference>
<evidence type="ECO:0000256" key="4">
    <source>
        <dbReference type="ARBA" id="ARBA00022692"/>
    </source>
</evidence>
<dbReference type="InterPro" id="IPR039910">
    <property type="entry name" value="D15-like"/>
</dbReference>
<proteinExistence type="inferred from homology"/>
<evidence type="ECO:0000313" key="8">
    <source>
        <dbReference type="Proteomes" id="UP000053259"/>
    </source>
</evidence>
<dbReference type="PANTHER" id="PTHR12815:SF18">
    <property type="entry name" value="SORTING AND ASSEMBLY MACHINERY COMPONENT 50 HOMOLOG"/>
    <property type="match status" value="1"/>
</dbReference>
<organism evidence="7 8">
    <name type="scientific">Verruconis gallopava</name>
    <dbReference type="NCBI Taxonomy" id="253628"/>
    <lineage>
        <taxon>Eukaryota</taxon>
        <taxon>Fungi</taxon>
        <taxon>Dikarya</taxon>
        <taxon>Ascomycota</taxon>
        <taxon>Pezizomycotina</taxon>
        <taxon>Dothideomycetes</taxon>
        <taxon>Pleosporomycetidae</taxon>
        <taxon>Venturiales</taxon>
        <taxon>Sympoventuriaceae</taxon>
        <taxon>Verruconis</taxon>
    </lineage>
</organism>
<gene>
    <name evidence="7" type="ORF">PV09_01066</name>
</gene>
<sequence>MASPLEDDIFEKLRSQVKPEEQEKRIQELNKRLHEQYEKQQLRETAILESNNTLPVTISEVRVLHAVNTRRSFLQGIVKPLLRRDAEEPFTLREARETIDSVGKKLDKLGIFQSPITAYVDKSEKSDPSTTPTDLSVYFHAKERGRYTIKTGTEAGHSEGSAYADVQFRNLFGGAEAINAHASLGTRTRSAYSAIFDTPIFGNPDRKWQVGGLASSTLKPWASHEERLRGAFSKIQIVTENDHIHEFGYSGSWRTITGLAENASPTVRLDAGDSFKSSLTHTFINDKRDYPLLPNSGYLFKTVSEIAGFGPLRGDVGFFKTELESQAAIPIPLPGIEGSSGVSFNLGLRGGMLYPLTAGGGDIPLQSRLNDRFQLGGPTDVRGFKISGLGPHDAGDAVGGDVYAAGGASLLMPLPRVGKDTPLRLQAFVNAGRLLSLKGKTKDGQMTSEEVHSNMKRTLSELRNGLPSASAGLGLVYAHPMARFELNFSLPLVMRRGEEGRKGVSFGVGISFL</sequence>
<comment type="similarity">
    <text evidence="2">Belongs to the SAM50/omp85 family.</text>
</comment>
<dbReference type="EMBL" id="KN847531">
    <property type="protein sequence ID" value="KIW08132.1"/>
    <property type="molecule type" value="Genomic_DNA"/>
</dbReference>
<dbReference type="HOGENOM" id="CLU_014798_3_1_1"/>
<dbReference type="GeneID" id="27309039"/>
<dbReference type="PANTHER" id="PTHR12815">
    <property type="entry name" value="SORTING AND ASSEMBLY MACHINERY SAMM50 PROTEIN FAMILY MEMBER"/>
    <property type="match status" value="1"/>
</dbReference>
<evidence type="ECO:0000256" key="2">
    <source>
        <dbReference type="ARBA" id="ARBA00010913"/>
    </source>
</evidence>
<dbReference type="RefSeq" id="XP_016218001.1">
    <property type="nucleotide sequence ID" value="XM_016353906.1"/>
</dbReference>
<name>A0A0D1Z575_9PEZI</name>
<evidence type="ECO:0000313" key="7">
    <source>
        <dbReference type="EMBL" id="KIW08132.1"/>
    </source>
</evidence>
<evidence type="ECO:0000256" key="3">
    <source>
        <dbReference type="ARBA" id="ARBA00022452"/>
    </source>
</evidence>
<evidence type="ECO:0000256" key="1">
    <source>
        <dbReference type="ARBA" id="ARBA00004374"/>
    </source>
</evidence>
<keyword evidence="3" id="KW-1134">Transmembrane beta strand</keyword>
<dbReference type="VEuPathDB" id="FungiDB:PV09_01066"/>
<dbReference type="FunCoup" id="A0A0D1Z575">
    <property type="interactions" value="139"/>
</dbReference>
<dbReference type="Gene3D" id="2.40.160.50">
    <property type="entry name" value="membrane protein fhac: a member of the omp85/tpsb transporter family"/>
    <property type="match status" value="1"/>
</dbReference>
<dbReference type="STRING" id="253628.A0A0D1Z575"/>
<keyword evidence="4" id="KW-0812">Transmembrane</keyword>
<dbReference type="Proteomes" id="UP000053259">
    <property type="component" value="Unassembled WGS sequence"/>
</dbReference>
<dbReference type="AlphaFoldDB" id="A0A0D1Z575"/>
<accession>A0A0D1Z575</accession>
<keyword evidence="8" id="KW-1185">Reference proteome</keyword>
<reference evidence="7 8" key="1">
    <citation type="submission" date="2015-01" db="EMBL/GenBank/DDBJ databases">
        <title>The Genome Sequence of Ochroconis gallopava CBS43764.</title>
        <authorList>
            <consortium name="The Broad Institute Genomics Platform"/>
            <person name="Cuomo C."/>
            <person name="de Hoog S."/>
            <person name="Gorbushina A."/>
            <person name="Stielow B."/>
            <person name="Teixiera M."/>
            <person name="Abouelleil A."/>
            <person name="Chapman S.B."/>
            <person name="Priest M."/>
            <person name="Young S.K."/>
            <person name="Wortman J."/>
            <person name="Nusbaum C."/>
            <person name="Birren B."/>
        </authorList>
    </citation>
    <scope>NUCLEOTIDE SEQUENCE [LARGE SCALE GENOMIC DNA]</scope>
    <source>
        <strain evidence="7 8">CBS 43764</strain>
    </source>
</reference>
<comment type="subcellular location">
    <subcellularLocation>
        <location evidence="1">Mitochondrion outer membrane</location>
        <topology evidence="1">Multi-pass membrane protein</topology>
    </subcellularLocation>
</comment>
<evidence type="ECO:0000259" key="6">
    <source>
        <dbReference type="Pfam" id="PF01103"/>
    </source>
</evidence>
<dbReference type="Pfam" id="PF01103">
    <property type="entry name" value="Omp85"/>
    <property type="match status" value="1"/>
</dbReference>
<evidence type="ECO:0000256" key="5">
    <source>
        <dbReference type="ARBA" id="ARBA00023136"/>
    </source>
</evidence>
<dbReference type="FunFam" id="2.40.160.50:FF:000008">
    <property type="entry name" value="Mitochondrial outer membrane beta-barrel protein Tob55"/>
    <property type="match status" value="1"/>
</dbReference>
<keyword evidence="5" id="KW-0472">Membrane</keyword>
<dbReference type="InParanoid" id="A0A0D1Z575"/>
<dbReference type="InterPro" id="IPR000184">
    <property type="entry name" value="Bac_surfAg_D15"/>
</dbReference>
<dbReference type="GO" id="GO:0045040">
    <property type="term" value="P:protein insertion into mitochondrial outer membrane"/>
    <property type="evidence" value="ECO:0007669"/>
    <property type="project" value="TreeGrafter"/>
</dbReference>
<protein>
    <recommendedName>
        <fullName evidence="6">Bacterial surface antigen (D15) domain-containing protein</fullName>
    </recommendedName>
</protein>